<protein>
    <submittedName>
        <fullName evidence="2">Uncharacterized protein</fullName>
    </submittedName>
</protein>
<reference evidence="3" key="1">
    <citation type="journal article" date="2019" name="Int. J. Syst. Evol. Microbiol.">
        <title>The Global Catalogue of Microorganisms (GCM) 10K type strain sequencing project: providing services to taxonomists for standard genome sequencing and annotation.</title>
        <authorList>
            <consortium name="The Broad Institute Genomics Platform"/>
            <consortium name="The Broad Institute Genome Sequencing Center for Infectious Disease"/>
            <person name="Wu L."/>
            <person name="Ma J."/>
        </authorList>
    </citation>
    <scope>NUCLEOTIDE SEQUENCE [LARGE SCALE GENOMIC DNA]</scope>
    <source>
        <strain evidence="3">JCM 16929</strain>
    </source>
</reference>
<accession>A0ABP7ACW2</accession>
<evidence type="ECO:0000313" key="2">
    <source>
        <dbReference type="EMBL" id="GAA3629260.1"/>
    </source>
</evidence>
<proteinExistence type="predicted"/>
<dbReference type="EMBL" id="BAABAB010000024">
    <property type="protein sequence ID" value="GAA3629260.1"/>
    <property type="molecule type" value="Genomic_DNA"/>
</dbReference>
<feature type="region of interest" description="Disordered" evidence="1">
    <location>
        <begin position="67"/>
        <end position="100"/>
    </location>
</feature>
<keyword evidence="3" id="KW-1185">Reference proteome</keyword>
<name>A0ABP7ACW2_9ACTN</name>
<organism evidence="2 3">
    <name type="scientific">Microlunatus ginsengisoli</name>
    <dbReference type="NCBI Taxonomy" id="363863"/>
    <lineage>
        <taxon>Bacteria</taxon>
        <taxon>Bacillati</taxon>
        <taxon>Actinomycetota</taxon>
        <taxon>Actinomycetes</taxon>
        <taxon>Propionibacteriales</taxon>
        <taxon>Propionibacteriaceae</taxon>
        <taxon>Microlunatus</taxon>
    </lineage>
</organism>
<gene>
    <name evidence="2" type="ORF">GCM10022236_34450</name>
</gene>
<dbReference type="Proteomes" id="UP001501490">
    <property type="component" value="Unassembled WGS sequence"/>
</dbReference>
<evidence type="ECO:0000313" key="3">
    <source>
        <dbReference type="Proteomes" id="UP001501490"/>
    </source>
</evidence>
<evidence type="ECO:0000256" key="1">
    <source>
        <dbReference type="SAM" id="MobiDB-lite"/>
    </source>
</evidence>
<comment type="caution">
    <text evidence="2">The sequence shown here is derived from an EMBL/GenBank/DDBJ whole genome shotgun (WGS) entry which is preliminary data.</text>
</comment>
<sequence length="100" mass="10698">MVHRQRDAEQKSTNRSLRRIVARPAREWALVRMDIVAQLLIGSGRAATTIQDLASQRAGLTDLVATRSGSTSIKASPERTATAPDPEKPLPPAASGPSTI</sequence>